<protein>
    <submittedName>
        <fullName evidence="5">4'-phosphopantetheinyl transferase superfamily protein</fullName>
    </submittedName>
</protein>
<gene>
    <name evidence="5" type="ORF">PJF56_03830</name>
</gene>
<evidence type="ECO:0000259" key="3">
    <source>
        <dbReference type="Pfam" id="PF01648"/>
    </source>
</evidence>
<dbReference type="InterPro" id="IPR008278">
    <property type="entry name" value="4-PPantetheinyl_Trfase_dom"/>
</dbReference>
<evidence type="ECO:0000313" key="6">
    <source>
        <dbReference type="Proteomes" id="UP001231370"/>
    </source>
</evidence>
<dbReference type="InterPro" id="IPR055066">
    <property type="entry name" value="AASDHPPT_N"/>
</dbReference>
<dbReference type="Pfam" id="PF22624">
    <property type="entry name" value="AASDHPPT_N"/>
    <property type="match status" value="1"/>
</dbReference>
<dbReference type="EMBL" id="JAQPOK010000030">
    <property type="protein sequence ID" value="MDJ1177989.1"/>
    <property type="molecule type" value="Genomic_DNA"/>
</dbReference>
<dbReference type="InterPro" id="IPR050559">
    <property type="entry name" value="P-Pant_transferase_sf"/>
</dbReference>
<evidence type="ECO:0000313" key="5">
    <source>
        <dbReference type="EMBL" id="MDJ1177989.1"/>
    </source>
</evidence>
<feature type="domain" description="4'-phosphopantetheinyl transferase N-terminal" evidence="4">
    <location>
        <begin position="22"/>
        <end position="101"/>
    </location>
</feature>
<dbReference type="Gene3D" id="3.90.470.20">
    <property type="entry name" value="4'-phosphopantetheinyl transferase domain"/>
    <property type="match status" value="1"/>
</dbReference>
<feature type="domain" description="4'-phosphopantetheinyl transferase" evidence="3">
    <location>
        <begin position="110"/>
        <end position="186"/>
    </location>
</feature>
<reference evidence="5 6" key="1">
    <citation type="submission" date="2023-01" db="EMBL/GenBank/DDBJ databases">
        <title>Novel diversity within Roseofilum (Cyanobacteria; Desertifilaceae) from marine benthic mats with descriptions of four novel species.</title>
        <authorList>
            <person name="Wang Y."/>
            <person name="Berthold D.E."/>
            <person name="Hu J."/>
            <person name="Lefler F.W."/>
            <person name="Laughinghouse H.D. IV."/>
        </authorList>
    </citation>
    <scope>NUCLEOTIDE SEQUENCE [LARGE SCALE GENOMIC DNA]</scope>
    <source>
        <strain evidence="5 6">BLCC-M91</strain>
    </source>
</reference>
<dbReference type="Proteomes" id="UP001231370">
    <property type="component" value="Unassembled WGS sequence"/>
</dbReference>
<dbReference type="RefSeq" id="WP_283761315.1">
    <property type="nucleotide sequence ID" value="NZ_JAQPOK010000030.1"/>
</dbReference>
<dbReference type="InterPro" id="IPR037143">
    <property type="entry name" value="4-PPantetheinyl_Trfase_dom_sf"/>
</dbReference>
<accession>A0ABT7BFN4</accession>
<dbReference type="Pfam" id="PF01648">
    <property type="entry name" value="ACPS"/>
    <property type="match status" value="1"/>
</dbReference>
<comment type="similarity">
    <text evidence="1">Belongs to the P-Pant transferase superfamily. Gsp/Sfp/HetI/AcpT family.</text>
</comment>
<evidence type="ECO:0000256" key="2">
    <source>
        <dbReference type="ARBA" id="ARBA00022679"/>
    </source>
</evidence>
<evidence type="ECO:0000256" key="1">
    <source>
        <dbReference type="ARBA" id="ARBA00010990"/>
    </source>
</evidence>
<evidence type="ECO:0000259" key="4">
    <source>
        <dbReference type="Pfam" id="PF22624"/>
    </source>
</evidence>
<proteinExistence type="inferred from homology"/>
<dbReference type="PANTHER" id="PTHR12215">
    <property type="entry name" value="PHOSPHOPANTETHEINE TRANSFERASE"/>
    <property type="match status" value="1"/>
</dbReference>
<sequence length="233" mass="26758">MMLSDRHVQIWWADLNSFMPQLAEFRAFLSPDEQERSQRFHFDEHREYFMLARGLLRSLLAQYLKCYPSTIEFTYSQRGKPALSLPQSDLNFNVSHSKNYALYGFALNSPIGVDIETIRPLMDLDGLAKRFFLPSEYQHIQQTPISEQPDTFFRYWTYKEAYLKAMGEGLAGLEQAEIHLTETGAQVSDRAWSLYPLTPPPGTVAAVAIEGHNWQVVQEVVQKQIAVPTPDVP</sequence>
<keyword evidence="2 5" id="KW-0808">Transferase</keyword>
<comment type="caution">
    <text evidence="5">The sequence shown here is derived from an EMBL/GenBank/DDBJ whole genome shotgun (WGS) entry which is preliminary data.</text>
</comment>
<keyword evidence="6" id="KW-1185">Reference proteome</keyword>
<name>A0ABT7BFN4_9CYAN</name>
<dbReference type="PANTHER" id="PTHR12215:SF10">
    <property type="entry name" value="L-AMINOADIPATE-SEMIALDEHYDE DEHYDROGENASE-PHOSPHOPANTETHEINYL TRANSFERASE"/>
    <property type="match status" value="1"/>
</dbReference>
<organism evidence="5 6">
    <name type="scientific">Roseofilum halophilum BLCC-M91</name>
    <dbReference type="NCBI Taxonomy" id="3022259"/>
    <lineage>
        <taxon>Bacteria</taxon>
        <taxon>Bacillati</taxon>
        <taxon>Cyanobacteriota</taxon>
        <taxon>Cyanophyceae</taxon>
        <taxon>Desertifilales</taxon>
        <taxon>Desertifilaceae</taxon>
        <taxon>Roseofilum</taxon>
        <taxon>Roseofilum halophilum</taxon>
    </lineage>
</organism>
<dbReference type="SUPFAM" id="SSF56214">
    <property type="entry name" value="4'-phosphopantetheinyl transferase"/>
    <property type="match status" value="2"/>
</dbReference>
<dbReference type="GO" id="GO:0016740">
    <property type="term" value="F:transferase activity"/>
    <property type="evidence" value="ECO:0007669"/>
    <property type="project" value="UniProtKB-KW"/>
</dbReference>